<evidence type="ECO:0000256" key="1">
    <source>
        <dbReference type="SAM" id="Coils"/>
    </source>
</evidence>
<organism evidence="3 4">
    <name type="scientific">Umbra pygmaea</name>
    <name type="common">Eastern mudminnow</name>
    <dbReference type="NCBI Taxonomy" id="75934"/>
    <lineage>
        <taxon>Eukaryota</taxon>
        <taxon>Metazoa</taxon>
        <taxon>Chordata</taxon>
        <taxon>Craniata</taxon>
        <taxon>Vertebrata</taxon>
        <taxon>Euteleostomi</taxon>
        <taxon>Actinopterygii</taxon>
        <taxon>Neopterygii</taxon>
        <taxon>Teleostei</taxon>
        <taxon>Protacanthopterygii</taxon>
        <taxon>Esociformes</taxon>
        <taxon>Umbridae</taxon>
        <taxon>Umbra</taxon>
    </lineage>
</organism>
<gene>
    <name evidence="3" type="ORF">UPYG_G00241390</name>
</gene>
<keyword evidence="4" id="KW-1185">Reference proteome</keyword>
<evidence type="ECO:0000313" key="3">
    <source>
        <dbReference type="EMBL" id="KAL0970397.1"/>
    </source>
</evidence>
<dbReference type="AlphaFoldDB" id="A0ABD0WFJ0"/>
<evidence type="ECO:0000313" key="4">
    <source>
        <dbReference type="Proteomes" id="UP001557470"/>
    </source>
</evidence>
<sequence>MTMDNDSRFQSQLTALLNAVMRAAVVEIVQLVETNAVTLRQELSKSKRQNEALKVENESNKMKLQSLEAKLSLAANARDVGLCQVAEAGGGKDDFDQKNADGKACAETTGSGRWSLELTCQSQQAVNNQQKVVLRAVSMEKVGIPVNSIKKEMNECTEHETQSPVKDEQTCPKVDMVYGKEWSQSLWSDGSDKGDIYNRSQKEESPGPSITQHQLRKRRKSVHLGGVIKKDNWFEQEDVSEQPGKNIDATIPLIADSELPEYRLSTFCSQENYVENITERFRGRLGCISANQKPRVVKTGLLGNTNARKKQRIIELGWMDFSEKDQEYKQVRTANGGGTRHLNVDKQKTVEDIKVMAEAIFFPNGISRKETRLEDYQSDIQWKYCQVNNSSTVDELYEETKVGCLRLYLCTKAHNVRDFRIEALQSSSYEH</sequence>
<name>A0ABD0WFJ0_UMBPY</name>
<keyword evidence="1" id="KW-0175">Coiled coil</keyword>
<evidence type="ECO:0000256" key="2">
    <source>
        <dbReference type="SAM" id="MobiDB-lite"/>
    </source>
</evidence>
<dbReference type="Proteomes" id="UP001557470">
    <property type="component" value="Unassembled WGS sequence"/>
</dbReference>
<feature type="region of interest" description="Disordered" evidence="2">
    <location>
        <begin position="185"/>
        <end position="216"/>
    </location>
</feature>
<protein>
    <submittedName>
        <fullName evidence="3">Uncharacterized protein</fullName>
    </submittedName>
</protein>
<feature type="compositionally biased region" description="Basic and acidic residues" evidence="2">
    <location>
        <begin position="190"/>
        <end position="205"/>
    </location>
</feature>
<dbReference type="EMBL" id="JAGEUA010000007">
    <property type="protein sequence ID" value="KAL0970397.1"/>
    <property type="molecule type" value="Genomic_DNA"/>
</dbReference>
<reference evidence="3 4" key="1">
    <citation type="submission" date="2024-06" db="EMBL/GenBank/DDBJ databases">
        <authorList>
            <person name="Pan Q."/>
            <person name="Wen M."/>
            <person name="Jouanno E."/>
            <person name="Zahm M."/>
            <person name="Klopp C."/>
            <person name="Cabau C."/>
            <person name="Louis A."/>
            <person name="Berthelot C."/>
            <person name="Parey E."/>
            <person name="Roest Crollius H."/>
            <person name="Montfort J."/>
            <person name="Robinson-Rechavi M."/>
            <person name="Bouchez O."/>
            <person name="Lampietro C."/>
            <person name="Lopez Roques C."/>
            <person name="Donnadieu C."/>
            <person name="Postlethwait J."/>
            <person name="Bobe J."/>
            <person name="Verreycken H."/>
            <person name="Guiguen Y."/>
        </authorList>
    </citation>
    <scope>NUCLEOTIDE SEQUENCE [LARGE SCALE GENOMIC DNA]</scope>
    <source>
        <strain evidence="3">Up_M1</strain>
        <tissue evidence="3">Testis</tissue>
    </source>
</reference>
<proteinExistence type="predicted"/>
<comment type="caution">
    <text evidence="3">The sequence shown here is derived from an EMBL/GenBank/DDBJ whole genome shotgun (WGS) entry which is preliminary data.</text>
</comment>
<accession>A0ABD0WFJ0</accession>
<feature type="coiled-coil region" evidence="1">
    <location>
        <begin position="29"/>
        <end position="70"/>
    </location>
</feature>